<dbReference type="RefSeq" id="WP_274233830.1">
    <property type="nucleotide sequence ID" value="NZ_BAABHQ010000004.1"/>
</dbReference>
<proteinExistence type="predicted"/>
<accession>A0ABP9EA54</accession>
<dbReference type="EMBL" id="BAABHQ010000004">
    <property type="protein sequence ID" value="GAA4871697.1"/>
    <property type="molecule type" value="Genomic_DNA"/>
</dbReference>
<gene>
    <name evidence="1" type="ORF">GCM10023203_21500</name>
</gene>
<dbReference type="InterPro" id="IPR029069">
    <property type="entry name" value="HotDog_dom_sf"/>
</dbReference>
<dbReference type="InterPro" id="IPR050563">
    <property type="entry name" value="4-hydroxybenzoyl-CoA_TE"/>
</dbReference>
<comment type="caution">
    <text evidence="1">The sequence shown here is derived from an EMBL/GenBank/DDBJ whole genome shotgun (WGS) entry which is preliminary data.</text>
</comment>
<dbReference type="Pfam" id="PF13279">
    <property type="entry name" value="4HBT_2"/>
    <property type="match status" value="1"/>
</dbReference>
<keyword evidence="2" id="KW-1185">Reference proteome</keyword>
<sequence>MFTTTVTVRGYECDANGHVNHAVFHQYGEHGRTEALRAAGVDVPDLTAVGLGPIILESTVRFLAELRVGDEVEVVVDVRFGEGKTFRMDTELRRGEQVCATLTGVMGLLDHGTRRLVADPRGKLLALGDPQRAPQVLGEASPSEK</sequence>
<dbReference type="PANTHER" id="PTHR31793:SF24">
    <property type="entry name" value="LONG-CHAIN ACYL-COA THIOESTERASE FADM"/>
    <property type="match status" value="1"/>
</dbReference>
<dbReference type="CDD" id="cd00586">
    <property type="entry name" value="4HBT"/>
    <property type="match status" value="1"/>
</dbReference>
<dbReference type="Gene3D" id="3.10.129.10">
    <property type="entry name" value="Hotdog Thioesterase"/>
    <property type="match status" value="1"/>
</dbReference>
<evidence type="ECO:0000313" key="2">
    <source>
        <dbReference type="Proteomes" id="UP001500457"/>
    </source>
</evidence>
<dbReference type="SUPFAM" id="SSF54637">
    <property type="entry name" value="Thioesterase/thiol ester dehydrase-isomerase"/>
    <property type="match status" value="1"/>
</dbReference>
<organism evidence="1 2">
    <name type="scientific">Actinomycetospora straminea</name>
    <dbReference type="NCBI Taxonomy" id="663607"/>
    <lineage>
        <taxon>Bacteria</taxon>
        <taxon>Bacillati</taxon>
        <taxon>Actinomycetota</taxon>
        <taxon>Actinomycetes</taxon>
        <taxon>Pseudonocardiales</taxon>
        <taxon>Pseudonocardiaceae</taxon>
        <taxon>Actinomycetospora</taxon>
    </lineage>
</organism>
<dbReference type="PANTHER" id="PTHR31793">
    <property type="entry name" value="4-HYDROXYBENZOYL-COA THIOESTERASE FAMILY MEMBER"/>
    <property type="match status" value="1"/>
</dbReference>
<reference evidence="2" key="1">
    <citation type="journal article" date="2019" name="Int. J. Syst. Evol. Microbiol.">
        <title>The Global Catalogue of Microorganisms (GCM) 10K type strain sequencing project: providing services to taxonomists for standard genome sequencing and annotation.</title>
        <authorList>
            <consortium name="The Broad Institute Genomics Platform"/>
            <consortium name="The Broad Institute Genome Sequencing Center for Infectious Disease"/>
            <person name="Wu L."/>
            <person name="Ma J."/>
        </authorList>
    </citation>
    <scope>NUCLEOTIDE SEQUENCE [LARGE SCALE GENOMIC DNA]</scope>
    <source>
        <strain evidence="2">JCM 17983</strain>
    </source>
</reference>
<name>A0ABP9EA54_9PSEU</name>
<evidence type="ECO:0000313" key="1">
    <source>
        <dbReference type="EMBL" id="GAA4871697.1"/>
    </source>
</evidence>
<dbReference type="Proteomes" id="UP001500457">
    <property type="component" value="Unassembled WGS sequence"/>
</dbReference>
<protein>
    <submittedName>
        <fullName evidence="1">Acyl-CoA thioesterase</fullName>
    </submittedName>
</protein>